<name>A0AAN8EG15_9EURO</name>
<evidence type="ECO:0000256" key="5">
    <source>
        <dbReference type="ARBA" id="ARBA00023239"/>
    </source>
</evidence>
<dbReference type="GO" id="GO:0061799">
    <property type="term" value="F:cyclic pyranopterin monophosphate synthase activity"/>
    <property type="evidence" value="ECO:0007669"/>
    <property type="project" value="UniProtKB-EC"/>
</dbReference>
<dbReference type="PANTHER" id="PTHR22960">
    <property type="entry name" value="MOLYBDOPTERIN COFACTOR SYNTHESIS PROTEIN A"/>
    <property type="match status" value="1"/>
</dbReference>
<gene>
    <name evidence="8" type="ORF">OHC33_008345</name>
</gene>
<dbReference type="Pfam" id="PF01967">
    <property type="entry name" value="MoaC"/>
    <property type="match status" value="1"/>
</dbReference>
<evidence type="ECO:0000256" key="2">
    <source>
        <dbReference type="ARBA" id="ARBA00005046"/>
    </source>
</evidence>
<dbReference type="EMBL" id="JAKLMC020000025">
    <property type="protein sequence ID" value="KAK5950678.1"/>
    <property type="molecule type" value="Genomic_DNA"/>
</dbReference>
<proteinExistence type="predicted"/>
<evidence type="ECO:0000256" key="4">
    <source>
        <dbReference type="ARBA" id="ARBA00023150"/>
    </source>
</evidence>
<dbReference type="Proteomes" id="UP001316803">
    <property type="component" value="Unassembled WGS sequence"/>
</dbReference>
<evidence type="ECO:0000313" key="9">
    <source>
        <dbReference type="Proteomes" id="UP001316803"/>
    </source>
</evidence>
<dbReference type="Gene3D" id="3.30.70.640">
    <property type="entry name" value="Molybdopterin cofactor biosynthesis C (MoaC) domain"/>
    <property type="match status" value="1"/>
</dbReference>
<dbReference type="InterPro" id="IPR047594">
    <property type="entry name" value="MoaC_bact/euk"/>
</dbReference>
<dbReference type="GO" id="GO:0006777">
    <property type="term" value="P:Mo-molybdopterin cofactor biosynthetic process"/>
    <property type="evidence" value="ECO:0007669"/>
    <property type="project" value="UniProtKB-KW"/>
</dbReference>
<feature type="domain" description="Molybdopterin cofactor biosynthesis C (MoaC)" evidence="7">
    <location>
        <begin position="83"/>
        <end position="242"/>
    </location>
</feature>
<dbReference type="EC" id="4.6.1.17" evidence="3"/>
<evidence type="ECO:0000256" key="6">
    <source>
        <dbReference type="SAM" id="MobiDB-lite"/>
    </source>
</evidence>
<protein>
    <recommendedName>
        <fullName evidence="3">cyclic pyranopterin monophosphate synthase</fullName>
        <ecNumber evidence="3">4.6.1.17</ecNumber>
    </recommendedName>
</protein>
<dbReference type="InterPro" id="IPR050105">
    <property type="entry name" value="MoCo_biosynth_MoaA/MoaC"/>
</dbReference>
<evidence type="ECO:0000313" key="8">
    <source>
        <dbReference type="EMBL" id="KAK5950678.1"/>
    </source>
</evidence>
<feature type="region of interest" description="Disordered" evidence="6">
    <location>
        <begin position="252"/>
        <end position="273"/>
    </location>
</feature>
<comment type="catalytic activity">
    <reaction evidence="1">
        <text>(8S)-3',8-cyclo-7,8-dihydroguanosine 5'-triphosphate = cyclic pyranopterin phosphate + diphosphate</text>
        <dbReference type="Rhea" id="RHEA:49580"/>
        <dbReference type="ChEBI" id="CHEBI:33019"/>
        <dbReference type="ChEBI" id="CHEBI:59648"/>
        <dbReference type="ChEBI" id="CHEBI:131766"/>
        <dbReference type="EC" id="4.6.1.17"/>
    </reaction>
</comment>
<dbReference type="CDD" id="cd01420">
    <property type="entry name" value="MoaC_PE"/>
    <property type="match status" value="1"/>
</dbReference>
<dbReference type="AlphaFoldDB" id="A0AAN8EG15"/>
<keyword evidence="5" id="KW-0456">Lyase</keyword>
<evidence type="ECO:0000256" key="3">
    <source>
        <dbReference type="ARBA" id="ARBA00012575"/>
    </source>
</evidence>
<sequence>MRNVLKAPPHPAIPLHILPPNTLLNQQTCVYSTSRVHRPHSPLRSIRQYFQPTKQHNTNTSPTSPPNTANTLTHLTPSGAAHMVDISHKAPTTRLATAVSTLLFSHPQTYLTLTSQSTAKGDAIAVSRIAAIQAAKKTSDLIPLAHPSLNITAITVDITPFSGAEQSISSSTTRNGEEVSMLESNHGGVTVRASVKCQGKTGVEMEAITAATMGCVTLYDMLKAVDKGMVIGAARVVEKRGGKSGDWVWDEGGNRLVRPGEKEGDRGGVKDMQGSPVFEIEDVGSQEQRRDTRMDKAPLSEVEEWNEGLAAEFSIMDEVEALEIERRH</sequence>
<comment type="pathway">
    <text evidence="2">Cofactor biosynthesis; molybdopterin biosynthesis.</text>
</comment>
<keyword evidence="4" id="KW-0501">Molybdenum cofactor biosynthesis</keyword>
<organism evidence="8 9">
    <name type="scientific">Knufia fluminis</name>
    <dbReference type="NCBI Taxonomy" id="191047"/>
    <lineage>
        <taxon>Eukaryota</taxon>
        <taxon>Fungi</taxon>
        <taxon>Dikarya</taxon>
        <taxon>Ascomycota</taxon>
        <taxon>Pezizomycotina</taxon>
        <taxon>Eurotiomycetes</taxon>
        <taxon>Chaetothyriomycetidae</taxon>
        <taxon>Chaetothyriales</taxon>
        <taxon>Trichomeriaceae</taxon>
        <taxon>Knufia</taxon>
    </lineage>
</organism>
<reference evidence="8 9" key="1">
    <citation type="submission" date="2022-12" db="EMBL/GenBank/DDBJ databases">
        <title>Genomic features and morphological characterization of a novel Knufia sp. strain isolated from spacecraft assembly facility.</title>
        <authorList>
            <person name="Teixeira M."/>
            <person name="Chander A.M."/>
            <person name="Stajich J.E."/>
            <person name="Venkateswaran K."/>
        </authorList>
    </citation>
    <scope>NUCLEOTIDE SEQUENCE [LARGE SCALE GENOMIC DNA]</scope>
    <source>
        <strain evidence="8 9">FJI-L2-BK-P2</strain>
    </source>
</reference>
<dbReference type="SUPFAM" id="SSF55040">
    <property type="entry name" value="Molybdenum cofactor biosynthesis protein C, MoaC"/>
    <property type="match status" value="1"/>
</dbReference>
<feature type="compositionally biased region" description="Basic and acidic residues" evidence="6">
    <location>
        <begin position="258"/>
        <end position="269"/>
    </location>
</feature>
<keyword evidence="9" id="KW-1185">Reference proteome</keyword>
<accession>A0AAN8EG15</accession>
<comment type="caution">
    <text evidence="8">The sequence shown here is derived from an EMBL/GenBank/DDBJ whole genome shotgun (WGS) entry which is preliminary data.</text>
</comment>
<evidence type="ECO:0000259" key="7">
    <source>
        <dbReference type="Pfam" id="PF01967"/>
    </source>
</evidence>
<dbReference type="InterPro" id="IPR036522">
    <property type="entry name" value="MoaC_sf"/>
</dbReference>
<evidence type="ECO:0000256" key="1">
    <source>
        <dbReference type="ARBA" id="ARBA00001637"/>
    </source>
</evidence>
<dbReference type="InterPro" id="IPR002820">
    <property type="entry name" value="Mopterin_CF_biosynth-C_dom"/>
</dbReference>